<proteinExistence type="predicted"/>
<sequence length="84" mass="9675">MSYKFRVNRGEKIIKDESQNTIVFQVGSNVKSDDIEIPDDCILSKPFKFYITPRVILPNKHAYCQGDGPNGEENDFNKWVCLYG</sequence>
<evidence type="ECO:0000313" key="2">
    <source>
        <dbReference type="Proteomes" id="UP000580250"/>
    </source>
</evidence>
<protein>
    <submittedName>
        <fullName evidence="1">Uncharacterized protein</fullName>
    </submittedName>
</protein>
<evidence type="ECO:0000313" key="1">
    <source>
        <dbReference type="EMBL" id="CAD2144237.1"/>
    </source>
</evidence>
<gene>
    <name evidence="1" type="ORF">MENT_LOCUS7860</name>
</gene>
<dbReference type="Proteomes" id="UP000580250">
    <property type="component" value="Unassembled WGS sequence"/>
</dbReference>
<reference evidence="1 2" key="1">
    <citation type="submission" date="2020-08" db="EMBL/GenBank/DDBJ databases">
        <authorList>
            <person name="Koutsovoulos G."/>
            <person name="Danchin GJ E."/>
        </authorList>
    </citation>
    <scope>NUCLEOTIDE SEQUENCE [LARGE SCALE GENOMIC DNA]</scope>
</reference>
<comment type="caution">
    <text evidence="1">The sequence shown here is derived from an EMBL/GenBank/DDBJ whole genome shotgun (WGS) entry which is preliminary data.</text>
</comment>
<accession>A0A6V7U397</accession>
<dbReference type="AlphaFoldDB" id="A0A6V7U397"/>
<name>A0A6V7U397_MELEN</name>
<organism evidence="1 2">
    <name type="scientific">Meloidogyne enterolobii</name>
    <name type="common">Root-knot nematode worm</name>
    <name type="synonym">Meloidogyne mayaguensis</name>
    <dbReference type="NCBI Taxonomy" id="390850"/>
    <lineage>
        <taxon>Eukaryota</taxon>
        <taxon>Metazoa</taxon>
        <taxon>Ecdysozoa</taxon>
        <taxon>Nematoda</taxon>
        <taxon>Chromadorea</taxon>
        <taxon>Rhabditida</taxon>
        <taxon>Tylenchina</taxon>
        <taxon>Tylenchomorpha</taxon>
        <taxon>Tylenchoidea</taxon>
        <taxon>Meloidogynidae</taxon>
        <taxon>Meloidogyninae</taxon>
        <taxon>Meloidogyne</taxon>
    </lineage>
</organism>
<dbReference type="EMBL" id="CAJEWN010000033">
    <property type="protein sequence ID" value="CAD2144237.1"/>
    <property type="molecule type" value="Genomic_DNA"/>
</dbReference>